<dbReference type="InterPro" id="IPR011047">
    <property type="entry name" value="Quinoprotein_ADH-like_sf"/>
</dbReference>
<feature type="region of interest" description="Disordered" evidence="1">
    <location>
        <begin position="38"/>
        <end position="69"/>
    </location>
</feature>
<dbReference type="STRING" id="1960309.SAMN03159343_2686"/>
<feature type="compositionally biased region" description="Polar residues" evidence="1">
    <location>
        <begin position="58"/>
        <end position="67"/>
    </location>
</feature>
<dbReference type="Proteomes" id="UP000198981">
    <property type="component" value="Unassembled WGS sequence"/>
</dbReference>
<dbReference type="SUPFAM" id="SSF50998">
    <property type="entry name" value="Quinoprotein alcohol dehydrogenase-like"/>
    <property type="match status" value="1"/>
</dbReference>
<feature type="domain" description="Pyrrolo-quinoline quinone repeat" evidence="3">
    <location>
        <begin position="250"/>
        <end position="377"/>
    </location>
</feature>
<keyword evidence="2" id="KW-0812">Transmembrane</keyword>
<dbReference type="EMBL" id="FMUH01000004">
    <property type="protein sequence ID" value="SCX52043.1"/>
    <property type="molecule type" value="Genomic_DNA"/>
</dbReference>
<keyword evidence="2" id="KW-0472">Membrane</keyword>
<evidence type="ECO:0000256" key="1">
    <source>
        <dbReference type="SAM" id="MobiDB-lite"/>
    </source>
</evidence>
<organism evidence="4 5">
    <name type="scientific">Klenkia marina</name>
    <dbReference type="NCBI Taxonomy" id="1960309"/>
    <lineage>
        <taxon>Bacteria</taxon>
        <taxon>Bacillati</taxon>
        <taxon>Actinomycetota</taxon>
        <taxon>Actinomycetes</taxon>
        <taxon>Geodermatophilales</taxon>
        <taxon>Geodermatophilaceae</taxon>
        <taxon>Klenkia</taxon>
    </lineage>
</organism>
<dbReference type="InterPro" id="IPR002372">
    <property type="entry name" value="PQQ_rpt_dom"/>
</dbReference>
<feature type="compositionally biased region" description="Low complexity" evidence="1">
    <location>
        <begin position="38"/>
        <end position="54"/>
    </location>
</feature>
<keyword evidence="2" id="KW-1133">Transmembrane helix</keyword>
<dbReference type="Pfam" id="PF13360">
    <property type="entry name" value="PQQ_2"/>
    <property type="match status" value="2"/>
</dbReference>
<evidence type="ECO:0000313" key="5">
    <source>
        <dbReference type="Proteomes" id="UP000198981"/>
    </source>
</evidence>
<dbReference type="PANTHER" id="PTHR34512:SF30">
    <property type="entry name" value="OUTER MEMBRANE PROTEIN ASSEMBLY FACTOR BAMB"/>
    <property type="match status" value="1"/>
</dbReference>
<dbReference type="PANTHER" id="PTHR34512">
    <property type="entry name" value="CELL SURFACE PROTEIN"/>
    <property type="match status" value="1"/>
</dbReference>
<feature type="transmembrane region" description="Helical" evidence="2">
    <location>
        <begin position="12"/>
        <end position="29"/>
    </location>
</feature>
<feature type="domain" description="Pyrrolo-quinoline quinone repeat" evidence="3">
    <location>
        <begin position="58"/>
        <end position="183"/>
    </location>
</feature>
<evidence type="ECO:0000313" key="4">
    <source>
        <dbReference type="EMBL" id="SCX52043.1"/>
    </source>
</evidence>
<dbReference type="Gene3D" id="2.130.10.10">
    <property type="entry name" value="YVTN repeat-like/Quinoprotein amine dehydrogenase"/>
    <property type="match status" value="2"/>
</dbReference>
<evidence type="ECO:0000259" key="3">
    <source>
        <dbReference type="Pfam" id="PF13360"/>
    </source>
</evidence>
<proteinExistence type="predicted"/>
<dbReference type="RefSeq" id="WP_243469932.1">
    <property type="nucleotide sequence ID" value="NZ_FMUH01000004.1"/>
</dbReference>
<dbReference type="InterPro" id="IPR015943">
    <property type="entry name" value="WD40/YVTN_repeat-like_dom_sf"/>
</dbReference>
<name>A0A1G4YF33_9ACTN</name>
<protein>
    <submittedName>
        <fullName evidence="4">Outer membrane protein assembly factor BamB, contains PQQ-like beta-propeller repeat</fullName>
    </submittedName>
</protein>
<sequence>MSPVHRPPVRVLVWTAVTLVVVVVAVLAWRSSDAAATSSTTAAAPAPATGSPAAQLSEAWSTSTDGPTTGDVVADARVLRTSTDGVALLDPATGTEAWHYTRAGARLCGATTVDQLVVVLFSTGGRCNELTALRAGTGERLWYRSVGFRADATLTSTDRVVLAVSPTGLATVDPTGNNLRWHQAAPEGCRFTAAAAGSTGVAALQQCGDQLQAVLLDGFAGTQRWVVDLGAGPARLAGADGFVGVVVGDELRSLAPADGTLLGSTALPADPDPDGPVLEVGLDATTLVWARGTVLALDAGTGALRWSVAASGLPAAGDAKAAPATVLVPEDGALVRRDAVTGAEVSRSTLPGALPAGARTAVVGDVVVVSSPGRITAHR</sequence>
<keyword evidence="5" id="KW-1185">Reference proteome</keyword>
<dbReference type="AlphaFoldDB" id="A0A1G4YF33"/>
<gene>
    <name evidence="4" type="ORF">SAMN03159343_2686</name>
</gene>
<evidence type="ECO:0000256" key="2">
    <source>
        <dbReference type="SAM" id="Phobius"/>
    </source>
</evidence>
<reference evidence="5" key="1">
    <citation type="submission" date="2016-10" db="EMBL/GenBank/DDBJ databases">
        <authorList>
            <person name="Varghese N."/>
            <person name="Submissions S."/>
        </authorList>
    </citation>
    <scope>NUCLEOTIDE SEQUENCE [LARGE SCALE GENOMIC DNA]</scope>
    <source>
        <strain evidence="5">DSM 45722</strain>
    </source>
</reference>
<accession>A0A1G4YF33</accession>